<dbReference type="EMBL" id="CAJVQC010137815">
    <property type="protein sequence ID" value="CAG8843305.1"/>
    <property type="molecule type" value="Genomic_DNA"/>
</dbReference>
<proteinExistence type="predicted"/>
<reference evidence="1" key="1">
    <citation type="submission" date="2021-06" db="EMBL/GenBank/DDBJ databases">
        <authorList>
            <person name="Kallberg Y."/>
            <person name="Tangrot J."/>
            <person name="Rosling A."/>
        </authorList>
    </citation>
    <scope>NUCLEOTIDE SEQUENCE</scope>
    <source>
        <strain evidence="1">MA461A</strain>
    </source>
</reference>
<comment type="caution">
    <text evidence="1">The sequence shown here is derived from an EMBL/GenBank/DDBJ whole genome shotgun (WGS) entry which is preliminary data.</text>
</comment>
<keyword evidence="2" id="KW-1185">Reference proteome</keyword>
<evidence type="ECO:0000313" key="2">
    <source>
        <dbReference type="Proteomes" id="UP000789920"/>
    </source>
</evidence>
<dbReference type="Proteomes" id="UP000789920">
    <property type="component" value="Unassembled WGS sequence"/>
</dbReference>
<gene>
    <name evidence="1" type="ORF">RPERSI_LOCUS32702</name>
</gene>
<accession>A0ACA9SNG6</accession>
<feature type="non-terminal residue" evidence="1">
    <location>
        <position position="98"/>
    </location>
</feature>
<name>A0ACA9SNG6_9GLOM</name>
<feature type="non-terminal residue" evidence="1">
    <location>
        <position position="1"/>
    </location>
</feature>
<evidence type="ECO:0000313" key="1">
    <source>
        <dbReference type="EMBL" id="CAG8843305.1"/>
    </source>
</evidence>
<sequence>ANNQLRHEINKMKAQVQGLKKALAFMKSSSQSSQYLLATSASMKITEINTSQIISQEYKERTESFIYEKDKKHMFYKSALTMLSDEQDQSCGSWSRKM</sequence>
<organism evidence="1 2">
    <name type="scientific">Racocetra persica</name>
    <dbReference type="NCBI Taxonomy" id="160502"/>
    <lineage>
        <taxon>Eukaryota</taxon>
        <taxon>Fungi</taxon>
        <taxon>Fungi incertae sedis</taxon>
        <taxon>Mucoromycota</taxon>
        <taxon>Glomeromycotina</taxon>
        <taxon>Glomeromycetes</taxon>
        <taxon>Diversisporales</taxon>
        <taxon>Gigasporaceae</taxon>
        <taxon>Racocetra</taxon>
    </lineage>
</organism>
<protein>
    <submittedName>
        <fullName evidence="1">11238_t:CDS:1</fullName>
    </submittedName>
</protein>